<dbReference type="EMBL" id="JAAGMS010000135">
    <property type="protein sequence ID" value="NEB98708.1"/>
    <property type="molecule type" value="Genomic_DNA"/>
</dbReference>
<organism evidence="7 8">
    <name type="scientific">Streptomyces anulatus</name>
    <name type="common">Streptomyces chrysomallus</name>
    <dbReference type="NCBI Taxonomy" id="1892"/>
    <lineage>
        <taxon>Bacteria</taxon>
        <taxon>Bacillati</taxon>
        <taxon>Actinomycetota</taxon>
        <taxon>Actinomycetes</taxon>
        <taxon>Kitasatosporales</taxon>
        <taxon>Streptomycetaceae</taxon>
        <taxon>Streptomyces</taxon>
    </lineage>
</organism>
<dbReference type="GO" id="GO:0030170">
    <property type="term" value="F:pyridoxal phosphate binding"/>
    <property type="evidence" value="ECO:0007669"/>
    <property type="project" value="InterPro"/>
</dbReference>
<feature type="domain" description="FMN hydroxy acid dehydrogenase" evidence="6">
    <location>
        <begin position="1"/>
        <end position="337"/>
    </location>
</feature>
<dbReference type="InterPro" id="IPR015424">
    <property type="entry name" value="PyrdxlP-dep_Trfase"/>
</dbReference>
<comment type="similarity">
    <text evidence="5">Belongs to the FMN-dependent alpha-hydroxy acid dehydrogenase family.</text>
</comment>
<dbReference type="Proteomes" id="UP000470951">
    <property type="component" value="Unassembled WGS sequence"/>
</dbReference>
<keyword evidence="7" id="KW-0032">Aminotransferase</keyword>
<evidence type="ECO:0000313" key="7">
    <source>
        <dbReference type="EMBL" id="NEB98708.1"/>
    </source>
</evidence>
<dbReference type="Gene3D" id="3.40.640.10">
    <property type="entry name" value="Type I PLP-dependent aspartate aminotransferase-like (Major domain)"/>
    <property type="match status" value="1"/>
</dbReference>
<dbReference type="InterPro" id="IPR012133">
    <property type="entry name" value="Alpha-hydoxy_acid_DH_FMN"/>
</dbReference>
<keyword evidence="4" id="KW-0560">Oxidoreductase</keyword>
<dbReference type="InterPro" id="IPR008259">
    <property type="entry name" value="FMN_hydac_DH_AS"/>
</dbReference>
<dbReference type="FunFam" id="3.20.20.70:FF:000029">
    <property type="entry name" value="L-lactate dehydrogenase"/>
    <property type="match status" value="1"/>
</dbReference>
<comment type="cofactor">
    <cofactor evidence="1">
        <name>FMN</name>
        <dbReference type="ChEBI" id="CHEBI:58210"/>
    </cofactor>
</comment>
<evidence type="ECO:0000256" key="4">
    <source>
        <dbReference type="ARBA" id="ARBA00023002"/>
    </source>
</evidence>
<evidence type="ECO:0000256" key="1">
    <source>
        <dbReference type="ARBA" id="ARBA00001917"/>
    </source>
</evidence>
<comment type="caution">
    <text evidence="7">The sequence shown here is derived from an EMBL/GenBank/DDBJ whole genome shotgun (WGS) entry which is preliminary data.</text>
</comment>
<evidence type="ECO:0000259" key="6">
    <source>
        <dbReference type="PROSITE" id="PS51349"/>
    </source>
</evidence>
<sequence length="799" mass="85447">MDPHAWDFIEGGAGEERTLTENLRAFDRVRLLTRVLSGVGRCDTSVTVLGRRWASPVAVAPLAYHTLVHPEGEVATVRGAAAAGVPVVVSTFAGRAFEDLAASAATPLWLQVYCFRDRATTRRLVERAERAGFEALVLTVDTPRLGRRLRDLRNDFRLPDHVTPANLPRPGADYASPAEHGRTELDPALNWSVVDWLRSISTLPVLVKGIMSDADAERAVAAGVDGIVVSNHGGRQLDGVPATLEVLAGITAAVAGRCPVLLDGGVRRGTDVLAALALGADAVLLGRPVLHALAVGGHQGVTDVLDTLTDELADAMLLTGTATVADADADLLAAPAPEPAARTHPAPPRPAPAATPGTALRREELHGSVSDPVLETMNFLNEITSRFPGAVSFAPGRPYEGFFETEEIFGHIRRYLDHLAGRGDDPDTIRTAVYQYGPTAGHIRELIADSLRKDEGIDVPPESIVVTVGAQEAMLLTLRALFADPADVLLVASPCYVGITGAARLLDIPVTAVEERDDGVAAADLDAAVRAERARGRRPRAFYLVPDHSNPSGTTMSGRARTEVLELAARHDLIVLEDSPYRLVSPGPQRPTLKSLDRDRRVVHLGSYAKSVFPGARIGYAVADQHVRDASGATSLLADELARIKSMVTVNTPALSQAAVAGALLAADGRLAELNTLPAEHYGEALRVTLEQLGRHFPPARRHDLGVTWNEPGGGFFLTVRVPFTADNAALRRSAEEHGVLWTPMSYFYPRSGGERAMRLSFSYLAHDRIEEGIARLAGFIEAEAARPGHGRRPPEGGR</sequence>
<dbReference type="Gene3D" id="3.90.1150.10">
    <property type="entry name" value="Aspartate Aminotransferase, domain 1"/>
    <property type="match status" value="1"/>
</dbReference>
<dbReference type="SUPFAM" id="SSF53383">
    <property type="entry name" value="PLP-dependent transferases"/>
    <property type="match status" value="1"/>
</dbReference>
<keyword evidence="3" id="KW-0288">FMN</keyword>
<keyword evidence="2" id="KW-0285">Flavoprotein</keyword>
<dbReference type="InterPro" id="IPR000262">
    <property type="entry name" value="FMN-dep_DH"/>
</dbReference>
<protein>
    <submittedName>
        <fullName evidence="7">Aminotransferase class I/II-fold pyridoxal phosphate-dependent enzyme</fullName>
    </submittedName>
</protein>
<name>A0A7K3R946_STRAQ</name>
<dbReference type="CDD" id="cd00609">
    <property type="entry name" value="AAT_like"/>
    <property type="match status" value="1"/>
</dbReference>
<dbReference type="CDD" id="cd02809">
    <property type="entry name" value="alpha_hydroxyacid_oxid_FMN"/>
    <property type="match status" value="1"/>
</dbReference>
<evidence type="ECO:0000256" key="5">
    <source>
        <dbReference type="ARBA" id="ARBA00024042"/>
    </source>
</evidence>
<proteinExistence type="inferred from homology"/>
<dbReference type="GO" id="GO:0016614">
    <property type="term" value="F:oxidoreductase activity, acting on CH-OH group of donors"/>
    <property type="evidence" value="ECO:0007669"/>
    <property type="project" value="UniProtKB-ARBA"/>
</dbReference>
<dbReference type="AlphaFoldDB" id="A0A7K3R946"/>
<dbReference type="InterPro" id="IPR004839">
    <property type="entry name" value="Aminotransferase_I/II_large"/>
</dbReference>
<dbReference type="PROSITE" id="PS51349">
    <property type="entry name" value="FMN_HYDROXY_ACID_DH_2"/>
    <property type="match status" value="1"/>
</dbReference>
<dbReference type="InterPro" id="IPR037396">
    <property type="entry name" value="FMN_HAD"/>
</dbReference>
<dbReference type="InterPro" id="IPR013785">
    <property type="entry name" value="Aldolase_TIM"/>
</dbReference>
<dbReference type="SUPFAM" id="SSF51395">
    <property type="entry name" value="FMN-linked oxidoreductases"/>
    <property type="match status" value="1"/>
</dbReference>
<dbReference type="GO" id="GO:0008483">
    <property type="term" value="F:transaminase activity"/>
    <property type="evidence" value="ECO:0007669"/>
    <property type="project" value="UniProtKB-KW"/>
</dbReference>
<dbReference type="PANTHER" id="PTHR10578:SF107">
    <property type="entry name" value="2-HYDROXYACID OXIDASE 1"/>
    <property type="match status" value="1"/>
</dbReference>
<reference evidence="7 8" key="1">
    <citation type="submission" date="2020-01" db="EMBL/GenBank/DDBJ databases">
        <title>Insect and environment-associated Actinomycetes.</title>
        <authorList>
            <person name="Currrie C."/>
            <person name="Chevrette M."/>
            <person name="Carlson C."/>
            <person name="Stubbendieck R."/>
            <person name="Wendt-Pienkowski E."/>
        </authorList>
    </citation>
    <scope>NUCLEOTIDE SEQUENCE [LARGE SCALE GENOMIC DNA]</scope>
    <source>
        <strain evidence="7 8">SID7903</strain>
    </source>
</reference>
<dbReference type="InterPro" id="IPR015421">
    <property type="entry name" value="PyrdxlP-dep_Trfase_major"/>
</dbReference>
<dbReference type="Pfam" id="PF00155">
    <property type="entry name" value="Aminotran_1_2"/>
    <property type="match status" value="1"/>
</dbReference>
<dbReference type="InterPro" id="IPR015422">
    <property type="entry name" value="PyrdxlP-dep_Trfase_small"/>
</dbReference>
<keyword evidence="7" id="KW-0808">Transferase</keyword>
<dbReference type="Gene3D" id="3.20.20.70">
    <property type="entry name" value="Aldolase class I"/>
    <property type="match status" value="1"/>
</dbReference>
<evidence type="ECO:0000313" key="8">
    <source>
        <dbReference type="Proteomes" id="UP000470951"/>
    </source>
</evidence>
<evidence type="ECO:0000256" key="3">
    <source>
        <dbReference type="ARBA" id="ARBA00022643"/>
    </source>
</evidence>
<dbReference type="PANTHER" id="PTHR10578">
    <property type="entry name" value="S -2-HYDROXY-ACID OXIDASE-RELATED"/>
    <property type="match status" value="1"/>
</dbReference>
<dbReference type="Pfam" id="PF01070">
    <property type="entry name" value="FMN_dh"/>
    <property type="match status" value="1"/>
</dbReference>
<gene>
    <name evidence="7" type="ORF">G3I58_12095</name>
</gene>
<dbReference type="PROSITE" id="PS00557">
    <property type="entry name" value="FMN_HYDROXY_ACID_DH_1"/>
    <property type="match status" value="1"/>
</dbReference>
<accession>A0A7K3R946</accession>
<dbReference type="GO" id="GO:0010181">
    <property type="term" value="F:FMN binding"/>
    <property type="evidence" value="ECO:0007669"/>
    <property type="project" value="InterPro"/>
</dbReference>
<evidence type="ECO:0000256" key="2">
    <source>
        <dbReference type="ARBA" id="ARBA00022630"/>
    </source>
</evidence>